<gene>
    <name evidence="5" type="ORF">DB32_001787</name>
</gene>
<dbReference type="InterPro" id="IPR015854">
    <property type="entry name" value="ABC_transpr_LolD-like"/>
</dbReference>
<dbReference type="AlphaFoldDB" id="A0A0F6YH57"/>
<dbReference type="InterPro" id="IPR003593">
    <property type="entry name" value="AAA+_ATPase"/>
</dbReference>
<evidence type="ECO:0000313" key="6">
    <source>
        <dbReference type="Proteomes" id="UP000034883"/>
    </source>
</evidence>
<keyword evidence="1" id="KW-0813">Transport</keyword>
<evidence type="ECO:0000313" key="5">
    <source>
        <dbReference type="EMBL" id="AKF04638.1"/>
    </source>
</evidence>
<dbReference type="GO" id="GO:0005886">
    <property type="term" value="C:plasma membrane"/>
    <property type="evidence" value="ECO:0007669"/>
    <property type="project" value="TreeGrafter"/>
</dbReference>
<keyword evidence="2" id="KW-0547">Nucleotide-binding</keyword>
<keyword evidence="5" id="KW-0132">Cell division</keyword>
<name>A0A0F6YH57_9BACT</name>
<dbReference type="InterPro" id="IPR017911">
    <property type="entry name" value="MacB-like_ATP-bd"/>
</dbReference>
<keyword evidence="5" id="KW-0131">Cell cycle</keyword>
<keyword evidence="3 5" id="KW-0067">ATP-binding</keyword>
<reference evidence="5 6" key="1">
    <citation type="submission" date="2015-03" db="EMBL/GenBank/DDBJ databases">
        <title>Genome assembly of Sandaracinus amylolyticus DSM 53668.</title>
        <authorList>
            <person name="Sharma G."/>
            <person name="Subramanian S."/>
        </authorList>
    </citation>
    <scope>NUCLEOTIDE SEQUENCE [LARGE SCALE GENOMIC DNA]</scope>
    <source>
        <strain evidence="5 6">DSM 53668</strain>
    </source>
</reference>
<evidence type="ECO:0000259" key="4">
    <source>
        <dbReference type="PROSITE" id="PS50893"/>
    </source>
</evidence>
<feature type="domain" description="ABC transporter" evidence="4">
    <location>
        <begin position="18"/>
        <end position="242"/>
    </location>
</feature>
<sequence length="242" mass="26042">MARERHRPGREAAVSALLETVDVTKRYLDGERRHLAVDRVSITIDAGSLVALRGPSGSGKTTLLGLLGGMIAPTSGDVRVEGESIVHLRDRHRTELRRTKIGFVFQELALVPDMTLDENVLLPLVPTGGATRDERARATSLLERFGLASKAKARASKLSGGERQRGAIVRALVRDPRVLLLDEPTAHLDAANATEVVALLAALRDEGRAIVCATHDPRLADDPRVDRAIAMADGRLVTPPNG</sequence>
<dbReference type="Pfam" id="PF00005">
    <property type="entry name" value="ABC_tran"/>
    <property type="match status" value="1"/>
</dbReference>
<dbReference type="SUPFAM" id="SSF52540">
    <property type="entry name" value="P-loop containing nucleoside triphosphate hydrolases"/>
    <property type="match status" value="1"/>
</dbReference>
<dbReference type="GO" id="GO:0022857">
    <property type="term" value="F:transmembrane transporter activity"/>
    <property type="evidence" value="ECO:0007669"/>
    <property type="project" value="TreeGrafter"/>
</dbReference>
<dbReference type="PANTHER" id="PTHR24220">
    <property type="entry name" value="IMPORT ATP-BINDING PROTEIN"/>
    <property type="match status" value="1"/>
</dbReference>
<dbReference type="Proteomes" id="UP000034883">
    <property type="component" value="Chromosome"/>
</dbReference>
<accession>A0A0F6YH57</accession>
<dbReference type="STRING" id="927083.DB32_001787"/>
<organism evidence="5 6">
    <name type="scientific">Sandaracinus amylolyticus</name>
    <dbReference type="NCBI Taxonomy" id="927083"/>
    <lineage>
        <taxon>Bacteria</taxon>
        <taxon>Pseudomonadati</taxon>
        <taxon>Myxococcota</taxon>
        <taxon>Polyangia</taxon>
        <taxon>Polyangiales</taxon>
        <taxon>Sandaracinaceae</taxon>
        <taxon>Sandaracinus</taxon>
    </lineage>
</organism>
<dbReference type="GO" id="GO:0051301">
    <property type="term" value="P:cell division"/>
    <property type="evidence" value="ECO:0007669"/>
    <property type="project" value="UniProtKB-KW"/>
</dbReference>
<dbReference type="PANTHER" id="PTHR24220:SF86">
    <property type="entry name" value="ABC TRANSPORTER ABCH.1"/>
    <property type="match status" value="1"/>
</dbReference>
<evidence type="ECO:0000256" key="2">
    <source>
        <dbReference type="ARBA" id="ARBA00022741"/>
    </source>
</evidence>
<dbReference type="GO" id="GO:0016887">
    <property type="term" value="F:ATP hydrolysis activity"/>
    <property type="evidence" value="ECO:0007669"/>
    <property type="project" value="InterPro"/>
</dbReference>
<keyword evidence="6" id="KW-1185">Reference proteome</keyword>
<proteinExistence type="predicted"/>
<dbReference type="CDD" id="cd03255">
    <property type="entry name" value="ABC_MJ0796_LolCDE_FtsE"/>
    <property type="match status" value="1"/>
</dbReference>
<dbReference type="InterPro" id="IPR027417">
    <property type="entry name" value="P-loop_NTPase"/>
</dbReference>
<dbReference type="GO" id="GO:0005524">
    <property type="term" value="F:ATP binding"/>
    <property type="evidence" value="ECO:0007669"/>
    <property type="project" value="UniProtKB-KW"/>
</dbReference>
<dbReference type="SMART" id="SM00382">
    <property type="entry name" value="AAA"/>
    <property type="match status" value="1"/>
</dbReference>
<evidence type="ECO:0000256" key="1">
    <source>
        <dbReference type="ARBA" id="ARBA00022448"/>
    </source>
</evidence>
<protein>
    <submittedName>
        <fullName evidence="5">Cell division transporter, ATP-binding protein FtsE</fullName>
    </submittedName>
</protein>
<evidence type="ECO:0000256" key="3">
    <source>
        <dbReference type="ARBA" id="ARBA00022840"/>
    </source>
</evidence>
<dbReference type="PROSITE" id="PS50893">
    <property type="entry name" value="ABC_TRANSPORTER_2"/>
    <property type="match status" value="1"/>
</dbReference>
<dbReference type="InterPro" id="IPR003439">
    <property type="entry name" value="ABC_transporter-like_ATP-bd"/>
</dbReference>
<dbReference type="Gene3D" id="3.40.50.300">
    <property type="entry name" value="P-loop containing nucleotide triphosphate hydrolases"/>
    <property type="match status" value="1"/>
</dbReference>
<dbReference type="EMBL" id="CP011125">
    <property type="protein sequence ID" value="AKF04638.1"/>
    <property type="molecule type" value="Genomic_DNA"/>
</dbReference>
<dbReference type="KEGG" id="samy:DB32_001787"/>